<sequence>MAQLNLFPCKKSPAHPLRPFWPARSEMARPLLKTWAGVGVRLPREIATHHRMITRRLHVPGIRERSRTVQMQGGNDVDYPGVISTSCQRSSCAVIGRPAGRRGEDQKIWLFVNNAINSIYCMEHHLKPSRIQDVPKRCKWSGVPHICASVIGRYSPSMRAIAIVQRWGVPDRLGKISIAEINKQQKEAA</sequence>
<dbReference type="AlphaFoldDB" id="A0A3B0VKW7"/>
<evidence type="ECO:0000313" key="1">
    <source>
        <dbReference type="EMBL" id="VAW37479.1"/>
    </source>
</evidence>
<proteinExistence type="predicted"/>
<protein>
    <submittedName>
        <fullName evidence="1">Uncharacterized protein</fullName>
    </submittedName>
</protein>
<reference evidence="1" key="1">
    <citation type="submission" date="2018-06" db="EMBL/GenBank/DDBJ databases">
        <authorList>
            <person name="Zhirakovskaya E."/>
        </authorList>
    </citation>
    <scope>NUCLEOTIDE SEQUENCE</scope>
</reference>
<organism evidence="1">
    <name type="scientific">hydrothermal vent metagenome</name>
    <dbReference type="NCBI Taxonomy" id="652676"/>
    <lineage>
        <taxon>unclassified sequences</taxon>
        <taxon>metagenomes</taxon>
        <taxon>ecological metagenomes</taxon>
    </lineage>
</organism>
<dbReference type="EMBL" id="UOEY01000043">
    <property type="protein sequence ID" value="VAW37479.1"/>
    <property type="molecule type" value="Genomic_DNA"/>
</dbReference>
<accession>A0A3B0VKW7</accession>
<gene>
    <name evidence="1" type="ORF">MNBD_DELTA04-764</name>
</gene>
<name>A0A3B0VKW7_9ZZZZ</name>